<dbReference type="PANTHER" id="PTHR47633">
    <property type="entry name" value="IMMUNOGLOBULIN"/>
    <property type="match status" value="1"/>
</dbReference>
<evidence type="ECO:0000313" key="4">
    <source>
        <dbReference type="Proteomes" id="UP000053660"/>
    </source>
</evidence>
<sequence>MSGAQQRIQEIEAPRPAPEEQPDVDHGPPKFTTQMASPPELLEGQMAHLEAQITPVSDPTLKIEWFHDGNPVKHSNRMKMLHDFGFVVLEMSPAEPQDTGKWTCKATNKNGSDEVSCDIKVVGTGGVSYEWQSPAERKERINELEQWIHRPKEELDLPPVDFGPPKFTQNLTDLGTLNEADATAFVCVLEPIGDPTLRVQWLHNGHPIPYSNRISMTNEFGVATLLIKHLIAQDTGEYKCVATNAKGTAETVGKIQVETLTQVDAPQIVQPLVEAIDNTLEGDSIHLECRVTPINDPQLKVQWYRNGAPLPEASRFKPLFEFGFVSLDILYAYPEDNGTYELVATNDKGEARTKCLITVLPRPKLDYSSQTHGSNIDNIESHFRQYSTQKLNMTVEDMHDDAQKR</sequence>
<dbReference type="PANTHER" id="PTHR47633:SF4">
    <property type="entry name" value="MYOPALLADIN ISOFORM X1"/>
    <property type="match status" value="1"/>
</dbReference>
<feature type="domain" description="Ig-like" evidence="2">
    <location>
        <begin position="165"/>
        <end position="256"/>
    </location>
</feature>
<evidence type="ECO:0000259" key="2">
    <source>
        <dbReference type="PROSITE" id="PS50835"/>
    </source>
</evidence>
<accession>A0A0B1T6J7</accession>
<gene>
    <name evidence="3" type="ORF">OESDEN_07234</name>
</gene>
<dbReference type="SMART" id="SM00408">
    <property type="entry name" value="IGc2"/>
    <property type="match status" value="3"/>
</dbReference>
<dbReference type="InterPro" id="IPR036179">
    <property type="entry name" value="Ig-like_dom_sf"/>
</dbReference>
<proteinExistence type="predicted"/>
<dbReference type="InterPro" id="IPR003598">
    <property type="entry name" value="Ig_sub2"/>
</dbReference>
<dbReference type="SUPFAM" id="SSF48726">
    <property type="entry name" value="Immunoglobulin"/>
    <property type="match status" value="3"/>
</dbReference>
<dbReference type="FunFam" id="2.60.40.10:FF:002222">
    <property type="entry name" value="KETtiN (Drosophila actin-binding) homolog"/>
    <property type="match status" value="1"/>
</dbReference>
<reference evidence="3 4" key="1">
    <citation type="submission" date="2014-03" db="EMBL/GenBank/DDBJ databases">
        <title>Draft genome of the hookworm Oesophagostomum dentatum.</title>
        <authorList>
            <person name="Mitreva M."/>
        </authorList>
    </citation>
    <scope>NUCLEOTIDE SEQUENCE [LARGE SCALE GENOMIC DNA]</scope>
    <source>
        <strain evidence="3 4">OD-Hann</strain>
    </source>
</reference>
<dbReference type="SMART" id="SM00409">
    <property type="entry name" value="IG"/>
    <property type="match status" value="3"/>
</dbReference>
<dbReference type="Gene3D" id="2.60.40.10">
    <property type="entry name" value="Immunoglobulins"/>
    <property type="match status" value="3"/>
</dbReference>
<dbReference type="OrthoDB" id="6612025at2759"/>
<feature type="domain" description="Ig-like" evidence="2">
    <location>
        <begin position="29"/>
        <end position="116"/>
    </location>
</feature>
<dbReference type="FunFam" id="2.60.40.10:FF:000119">
    <property type="entry name" value="Sallimus, isoform P"/>
    <property type="match status" value="1"/>
</dbReference>
<organism evidence="3 4">
    <name type="scientific">Oesophagostomum dentatum</name>
    <name type="common">Nodular worm</name>
    <dbReference type="NCBI Taxonomy" id="61180"/>
    <lineage>
        <taxon>Eukaryota</taxon>
        <taxon>Metazoa</taxon>
        <taxon>Ecdysozoa</taxon>
        <taxon>Nematoda</taxon>
        <taxon>Chromadorea</taxon>
        <taxon>Rhabditida</taxon>
        <taxon>Rhabditina</taxon>
        <taxon>Rhabditomorpha</taxon>
        <taxon>Strongyloidea</taxon>
        <taxon>Strongylidae</taxon>
        <taxon>Oesophagostomum</taxon>
    </lineage>
</organism>
<dbReference type="InterPro" id="IPR013783">
    <property type="entry name" value="Ig-like_fold"/>
</dbReference>
<dbReference type="InterPro" id="IPR013098">
    <property type="entry name" value="Ig_I-set"/>
</dbReference>
<dbReference type="AlphaFoldDB" id="A0A0B1T6J7"/>
<dbReference type="EMBL" id="KN551078">
    <property type="protein sequence ID" value="KHJ92869.1"/>
    <property type="molecule type" value="Genomic_DNA"/>
</dbReference>
<dbReference type="InterPro" id="IPR003599">
    <property type="entry name" value="Ig_sub"/>
</dbReference>
<name>A0A0B1T6J7_OESDE</name>
<evidence type="ECO:0000256" key="1">
    <source>
        <dbReference type="SAM" id="MobiDB-lite"/>
    </source>
</evidence>
<dbReference type="Pfam" id="PF07679">
    <property type="entry name" value="I-set"/>
    <property type="match status" value="3"/>
</dbReference>
<evidence type="ECO:0000313" key="3">
    <source>
        <dbReference type="EMBL" id="KHJ92869.1"/>
    </source>
</evidence>
<dbReference type="Proteomes" id="UP000053660">
    <property type="component" value="Unassembled WGS sequence"/>
</dbReference>
<dbReference type="InterPro" id="IPR007110">
    <property type="entry name" value="Ig-like_dom"/>
</dbReference>
<feature type="domain" description="Ig-like" evidence="2">
    <location>
        <begin position="266"/>
        <end position="358"/>
    </location>
</feature>
<protein>
    <submittedName>
        <fullName evidence="3">Immunoglobulin I-set domain protein</fullName>
    </submittedName>
</protein>
<dbReference type="PROSITE" id="PS50835">
    <property type="entry name" value="IG_LIKE"/>
    <property type="match status" value="3"/>
</dbReference>
<feature type="region of interest" description="Disordered" evidence="1">
    <location>
        <begin position="1"/>
        <end position="37"/>
    </location>
</feature>
<keyword evidence="4" id="KW-1185">Reference proteome</keyword>
<dbReference type="FunFam" id="2.60.40.10:FF:002009">
    <property type="match status" value="1"/>
</dbReference>